<organism evidence="1 2">
    <name type="scientific">Neptunomonas antarctica</name>
    <dbReference type="NCBI Taxonomy" id="619304"/>
    <lineage>
        <taxon>Bacteria</taxon>
        <taxon>Pseudomonadati</taxon>
        <taxon>Pseudomonadota</taxon>
        <taxon>Gammaproteobacteria</taxon>
        <taxon>Oceanospirillales</taxon>
        <taxon>Oceanospirillaceae</taxon>
        <taxon>Neptunomonas</taxon>
    </lineage>
</organism>
<protein>
    <submittedName>
        <fullName evidence="1">Uncharacterized protein</fullName>
    </submittedName>
</protein>
<dbReference type="AlphaFoldDB" id="A0A1N7KCZ2"/>
<gene>
    <name evidence="1" type="ORF">SAMN05421760_102346</name>
</gene>
<dbReference type="EMBL" id="FTOE01000002">
    <property type="protein sequence ID" value="SIS59477.1"/>
    <property type="molecule type" value="Genomic_DNA"/>
</dbReference>
<name>A0A1N7KCZ2_9GAMM</name>
<sequence length="122" mass="14598">MFIKIKKNCGIYMQHNGLEKQHLVPVTSNFLINLDHVAEVSFYTIKEKKIRYDLENHEFQIQPHTRVLHLQMTYTYAMIKENINGTKGSLVERSYYKLHFLPEEMGQYDELRTKIEEHVLNL</sequence>
<reference evidence="2" key="1">
    <citation type="submission" date="2017-01" db="EMBL/GenBank/DDBJ databases">
        <authorList>
            <person name="Varghese N."/>
            <person name="Submissions S."/>
        </authorList>
    </citation>
    <scope>NUCLEOTIDE SEQUENCE [LARGE SCALE GENOMIC DNA]</scope>
    <source>
        <strain evidence="2">DSM 22306</strain>
    </source>
</reference>
<dbReference type="OrthoDB" id="6118257at2"/>
<proteinExistence type="predicted"/>
<keyword evidence="2" id="KW-1185">Reference proteome</keyword>
<accession>A0A1N7KCZ2</accession>
<evidence type="ECO:0000313" key="2">
    <source>
        <dbReference type="Proteomes" id="UP000185999"/>
    </source>
</evidence>
<evidence type="ECO:0000313" key="1">
    <source>
        <dbReference type="EMBL" id="SIS59477.1"/>
    </source>
</evidence>
<dbReference type="Proteomes" id="UP000185999">
    <property type="component" value="Unassembled WGS sequence"/>
</dbReference>